<dbReference type="SUPFAM" id="SSF52540">
    <property type="entry name" value="P-loop containing nucleoside triphosphate hydrolases"/>
    <property type="match status" value="1"/>
</dbReference>
<gene>
    <name evidence="4" type="ORF">CPAR01_01375</name>
</gene>
<reference evidence="4 5" key="1">
    <citation type="submission" date="2016-10" db="EMBL/GenBank/DDBJ databases">
        <title>The genome sequence of Colletotrichum fioriniae PJ7.</title>
        <authorList>
            <person name="Baroncelli R."/>
        </authorList>
    </citation>
    <scope>NUCLEOTIDE SEQUENCE [LARGE SCALE GENOMIC DNA]</scope>
    <source>
        <strain evidence="4 5">IMI 384185</strain>
    </source>
</reference>
<feature type="domain" description="Nephrocystin 3-like N-terminal" evidence="3">
    <location>
        <begin position="206"/>
        <end position="369"/>
    </location>
</feature>
<keyword evidence="5" id="KW-1185">Reference proteome</keyword>
<evidence type="ECO:0000259" key="3">
    <source>
        <dbReference type="Pfam" id="PF24883"/>
    </source>
</evidence>
<dbReference type="Gene3D" id="3.40.50.300">
    <property type="entry name" value="P-loop containing nucleotide triphosphate hydrolases"/>
    <property type="match status" value="1"/>
</dbReference>
<dbReference type="PROSITE" id="PS50088">
    <property type="entry name" value="ANK_REPEAT"/>
    <property type="match status" value="5"/>
</dbReference>
<dbReference type="PROSITE" id="PS50297">
    <property type="entry name" value="ANK_REP_REGION"/>
    <property type="match status" value="4"/>
</dbReference>
<keyword evidence="2" id="KW-0040">ANK repeat</keyword>
<feature type="repeat" description="ANK" evidence="2">
    <location>
        <begin position="1703"/>
        <end position="1735"/>
    </location>
</feature>
<dbReference type="InterPro" id="IPR002110">
    <property type="entry name" value="Ankyrin_rpt"/>
</dbReference>
<dbReference type="InterPro" id="IPR056884">
    <property type="entry name" value="NPHP3-like_N"/>
</dbReference>
<evidence type="ECO:0000313" key="4">
    <source>
        <dbReference type="EMBL" id="KAK1547408.1"/>
    </source>
</evidence>
<name>A0ABQ9T6N6_9PEZI</name>
<dbReference type="Pfam" id="PF24883">
    <property type="entry name" value="NPHP3_N"/>
    <property type="match status" value="1"/>
</dbReference>
<dbReference type="SUPFAM" id="SSF48403">
    <property type="entry name" value="Ankyrin repeat"/>
    <property type="match status" value="4"/>
</dbReference>
<feature type="repeat" description="ANK" evidence="2">
    <location>
        <begin position="1583"/>
        <end position="1611"/>
    </location>
</feature>
<dbReference type="InterPro" id="IPR027417">
    <property type="entry name" value="P-loop_NTPase"/>
</dbReference>
<dbReference type="RefSeq" id="XP_060356521.1">
    <property type="nucleotide sequence ID" value="XM_060485664.1"/>
</dbReference>
<dbReference type="GeneID" id="85369563"/>
<protein>
    <recommendedName>
        <fullName evidence="3">Nephrocystin 3-like N-terminal domain-containing protein</fullName>
    </recommendedName>
</protein>
<feature type="repeat" description="ANK" evidence="2">
    <location>
        <begin position="1736"/>
        <end position="1772"/>
    </location>
</feature>
<dbReference type="SMART" id="SM00248">
    <property type="entry name" value="ANK"/>
    <property type="match status" value="17"/>
</dbReference>
<proteinExistence type="predicted"/>
<dbReference type="Pfam" id="PF00023">
    <property type="entry name" value="Ank"/>
    <property type="match status" value="2"/>
</dbReference>
<dbReference type="Pfam" id="PF13637">
    <property type="entry name" value="Ank_4"/>
    <property type="match status" value="2"/>
</dbReference>
<dbReference type="EMBL" id="MOPA01000001">
    <property type="protein sequence ID" value="KAK1547408.1"/>
    <property type="molecule type" value="Genomic_DNA"/>
</dbReference>
<dbReference type="Gene3D" id="1.25.40.20">
    <property type="entry name" value="Ankyrin repeat-containing domain"/>
    <property type="match status" value="5"/>
</dbReference>
<feature type="repeat" description="ANK" evidence="2">
    <location>
        <begin position="1443"/>
        <end position="1475"/>
    </location>
</feature>
<keyword evidence="1" id="KW-0677">Repeat</keyword>
<feature type="repeat" description="ANK" evidence="2">
    <location>
        <begin position="1476"/>
        <end position="1508"/>
    </location>
</feature>
<evidence type="ECO:0000313" key="5">
    <source>
        <dbReference type="Proteomes" id="UP001241169"/>
    </source>
</evidence>
<evidence type="ECO:0000256" key="2">
    <source>
        <dbReference type="PROSITE-ProRule" id="PRU00023"/>
    </source>
</evidence>
<sequence>MADPLSIAASIAGLLSLADIVFLRLSKYIKSVKNAEKEISDLCKEVNLVGGTVNMLSRLATSLEAEDESPIQGFRMHHVDGCAAILSEIVNKTKKYEDKSGGRLKKLFWPYTSSKTKEMLADLSRHKENMNLALAATSLKALLRCLAKEEERERTATAILADVQKTKEIAVRIQEDTWRRRILDFFLRYNPQSNYEMSGKLRHPRTGMWLERHSSFQQWLRTQGSRLWLSGIPGAGKTVLAGSIIGHALARSSDTIAVGFFFCDYKNETTQSPVNILGGLAYQLAIQSEEAYSMLEEYYLELHPDKGLPRSPNTEDLGRTILRMSQVFEHTYIVVDGLDECGDHAEEVVEALCDIAKNSDELSMALLSRDEDDIQRHLRDSEKKFLNIQIAAHTDDITEFLTSEIERRIRSRKLVFEDHSLKAEILQSLVAGAHGMFRWVACQLDHLGGCDSDEQCREALRSLPPDLPETYMRILRRVSPAKQTQVQMTLHFIAYAEPRLRIEQLREILSIPSTSQHLSPSGIIREDAIARYCSSLIRKSNDGKYFEFAHFSVQEFLTSNVLQSSGLGMFYITKSHCNKLLAVRCLEYLQLDNFNHLPTATSEELEYMEQRDDEYHLYNYAAEYWLCFAREEWTHPDLLAMAKRLFDPQKSTQFTSWVVTLVFNLLCFTFHDLSGERIDIMVIYSIAGVIHDSFRPLHFAAIMSLPEISSFLLQTSDHHETNCMLGAPIKCAVSCLDGALEHYCYFDDDLDNHKLARFQRYTGMDSPELSRTIETVGLFLSMNLQAPEDLLRVSLRDGISIRNLSVAQLLVDKGLVPTQSDLDYFKTVMDTIMDNDKPYWGEEYLPSLCKFCEALSLGIDTSPLHLEFCQSAWEYCLRITPSLTDIEGYNISSKVTDDARSLRTLALDVVRWSLDITVLQRVVDDQRVDVSSILSPGQEDGLLHALVRSGNDDPASEDSGWFVQAEKLLDLLLSVGCSLSKRNRDGHTPLTLAIKERLFSFAEIIFERCENEPMAWECQTPILLLVAESGSEGILDLLQSIGLEVHLADYEHKTPLHCLDAHAELTFVKKLESLVSDARQLRSNGKLPWECYADTITAERFDSPPVEVLEYLVQPLVTLSDPFEASKVWEHYASIILRGKGLASEYVDEAVRCLVRVGIFDMYEKDCSNSALSPIAEACSNEWLVDPSSIKHFRLTDDTLCFLLKATTYWNSFQGSLCAVELLKVSSTLNYGMTVGQLLTRGIDVHRRCKGSSTLEHICALPAACEDDNSRVRQLLDHADPVCLNHTNPSSGLGLIHLSNEKDVPQFRHGIVEMLLGHGVIPDLRISIWPRSSALVYHLYKKHFDLAATLLRQGADPSAPDRKGWTATHAAIARGNVSFLSDLLDIRKCTWKIDWEGQCDLTYYGQAYEGIRPLHCAALSSVDCLQAILEKVDSISLEAAAENGFTAVHFAVVSRKISAVELLHDRGANINARSVDGQLALHIAVAKGYLAAVERLLELGSEITPDCDGRTPLLLAYQRNDQNIIDCLRDHDQSQRGVVPAGMRSAALAKGVFRAIQAGNLSSCQEIFASLPTVDIDIPAIFGGLTALGAAVRFGELNIVTWLLQQGANVNYPCGNDSSIILSMIFQPLLNPGLPAMLERYVATGGSILRESGCVVATAVRAKNEEGLVILLDHLKANRKHYAEQVGADSSALFASAVNRKWQHMTALHWAVMQNKVFFVQLLVDNSADLEAKDNCGRTPLLLVTTAPATVDNSVVIQILLQAGSNINCRNNTGATPMAEACEKGNSLAISALMDWDPDMLVKDHKGRNVLHYLFCSRETNERDSCRPALFIKFTQMGVKPSEVDMFGCSALHLSMHNKCMTALLLNGNAQIQDERPIPWSSLFLNPYAVNAACLITAFRLYRRKLSTQKFRTLLNLEVVGPRNPLCFAASRGQIQAMENILSLGSLIDFEGCPEGSALMAASSAGTLESVIYLVRHGASISFQGHNHFRSAVKLAATSPRVLRWLLVDRFTDQKKLDQFCHESTSLSTCFKPWSGIHKAEMVISGQWERQPYESSQQYWARLSNMTEDFKGKFLPPNSGKTTRRQSKLVPSESVKIAADGYFVPYDASVGERVTRKSKWSELGLEVRECLERFCL</sequence>
<organism evidence="4 5">
    <name type="scientific">Colletotrichum paranaense</name>
    <dbReference type="NCBI Taxonomy" id="1914294"/>
    <lineage>
        <taxon>Eukaryota</taxon>
        <taxon>Fungi</taxon>
        <taxon>Dikarya</taxon>
        <taxon>Ascomycota</taxon>
        <taxon>Pezizomycotina</taxon>
        <taxon>Sordariomycetes</taxon>
        <taxon>Hypocreomycetidae</taxon>
        <taxon>Glomerellales</taxon>
        <taxon>Glomerellaceae</taxon>
        <taxon>Colletotrichum</taxon>
        <taxon>Colletotrichum acutatum species complex</taxon>
    </lineage>
</organism>
<dbReference type="InterPro" id="IPR036770">
    <property type="entry name" value="Ankyrin_rpt-contain_sf"/>
</dbReference>
<dbReference type="Proteomes" id="UP001241169">
    <property type="component" value="Unassembled WGS sequence"/>
</dbReference>
<dbReference type="PANTHER" id="PTHR10039:SF15">
    <property type="entry name" value="NACHT DOMAIN-CONTAINING PROTEIN"/>
    <property type="match status" value="1"/>
</dbReference>
<comment type="caution">
    <text evidence="4">The sequence shown here is derived from an EMBL/GenBank/DDBJ whole genome shotgun (WGS) entry which is preliminary data.</text>
</comment>
<accession>A0ABQ9T6N6</accession>
<evidence type="ECO:0000256" key="1">
    <source>
        <dbReference type="ARBA" id="ARBA00022737"/>
    </source>
</evidence>
<dbReference type="PANTHER" id="PTHR10039">
    <property type="entry name" value="AMELOGENIN"/>
    <property type="match status" value="1"/>
</dbReference>